<dbReference type="InterPro" id="IPR022560">
    <property type="entry name" value="DUF3473"/>
</dbReference>
<dbReference type="EMBL" id="CP010802">
    <property type="protein sequence ID" value="ALC16873.1"/>
    <property type="molecule type" value="Genomic_DNA"/>
</dbReference>
<dbReference type="PATRIC" id="fig|1603606.3.peg.2275"/>
<dbReference type="GO" id="GO:0016810">
    <property type="term" value="F:hydrolase activity, acting on carbon-nitrogen (but not peptide) bonds"/>
    <property type="evidence" value="ECO:0007669"/>
    <property type="project" value="InterPro"/>
</dbReference>
<dbReference type="NCBIfam" id="TIGR03006">
    <property type="entry name" value="pepcterm_polyde"/>
    <property type="match status" value="1"/>
</dbReference>
<dbReference type="AlphaFoldDB" id="A0A0M3QFY4"/>
<dbReference type="KEGG" id="des:DSOUD_2106"/>
<organism evidence="2 3">
    <name type="scientific">Desulfuromonas soudanensis</name>
    <dbReference type="NCBI Taxonomy" id="1603606"/>
    <lineage>
        <taxon>Bacteria</taxon>
        <taxon>Pseudomonadati</taxon>
        <taxon>Thermodesulfobacteriota</taxon>
        <taxon>Desulfuromonadia</taxon>
        <taxon>Desulfuromonadales</taxon>
        <taxon>Desulfuromonadaceae</taxon>
        <taxon>Desulfuromonas</taxon>
    </lineage>
</organism>
<dbReference type="Pfam" id="PF11959">
    <property type="entry name" value="DUF3473"/>
    <property type="match status" value="1"/>
</dbReference>
<dbReference type="Gene3D" id="3.20.20.370">
    <property type="entry name" value="Glycoside hydrolase/deacetylase"/>
    <property type="match status" value="1"/>
</dbReference>
<evidence type="ECO:0000313" key="2">
    <source>
        <dbReference type="EMBL" id="ALC16873.1"/>
    </source>
</evidence>
<dbReference type="PANTHER" id="PTHR47561">
    <property type="entry name" value="POLYSACCHARIDE DEACETYLASE FAMILY PROTEIN (AFU_ORTHOLOGUE AFUA_6G05030)"/>
    <property type="match status" value="1"/>
</dbReference>
<dbReference type="GO" id="GO:0005975">
    <property type="term" value="P:carbohydrate metabolic process"/>
    <property type="evidence" value="ECO:0007669"/>
    <property type="project" value="InterPro"/>
</dbReference>
<protein>
    <submittedName>
        <fullName evidence="2">Polysaccharide deacetylase</fullName>
    </submittedName>
</protein>
<dbReference type="PANTHER" id="PTHR47561:SF1">
    <property type="entry name" value="POLYSACCHARIDE DEACETYLASE FAMILY PROTEIN (AFU_ORTHOLOGUE AFUA_6G05030)"/>
    <property type="match status" value="1"/>
</dbReference>
<dbReference type="OrthoDB" id="5352625at2"/>
<keyword evidence="3" id="KW-1185">Reference proteome</keyword>
<dbReference type="CDD" id="cd10941">
    <property type="entry name" value="CE4_PuuE_HpPgdA_like_2"/>
    <property type="match status" value="1"/>
</dbReference>
<dbReference type="InterPro" id="IPR014344">
    <property type="entry name" value="XrtA_polysacc_deacetyl"/>
</dbReference>
<reference evidence="2 3" key="1">
    <citation type="submission" date="2015-07" db="EMBL/GenBank/DDBJ databases">
        <title>Isolation and Genomic Characterization of a Novel Halophilic Metal-Reducing Deltaproteobacterium from the Deep Subsurface.</title>
        <authorList>
            <person name="Badalamenti J.P."/>
            <person name="Summers Z.M."/>
            <person name="Gralnick J.A."/>
            <person name="Bond D.R."/>
        </authorList>
    </citation>
    <scope>NUCLEOTIDE SEQUENCE [LARGE SCALE GENOMIC DNA]</scope>
    <source>
        <strain evidence="2 3">WTL</strain>
    </source>
</reference>
<dbReference type="PROSITE" id="PS51677">
    <property type="entry name" value="NODB"/>
    <property type="match status" value="1"/>
</dbReference>
<gene>
    <name evidence="2" type="ORF">DSOUD_2106</name>
</gene>
<dbReference type="SUPFAM" id="SSF88713">
    <property type="entry name" value="Glycoside hydrolase/deacetylase"/>
    <property type="match status" value="1"/>
</dbReference>
<dbReference type="InterPro" id="IPR011330">
    <property type="entry name" value="Glyco_hydro/deAcase_b/a-brl"/>
</dbReference>
<feature type="domain" description="NodB homology" evidence="1">
    <location>
        <begin position="19"/>
        <end position="293"/>
    </location>
</feature>
<accession>A0A0M3QFY4</accession>
<dbReference type="InterPro" id="IPR045235">
    <property type="entry name" value="PuuE_HpPgdA-like"/>
</dbReference>
<dbReference type="Pfam" id="PF01522">
    <property type="entry name" value="Polysacc_deac_1"/>
    <property type="match status" value="1"/>
</dbReference>
<evidence type="ECO:0000313" key="3">
    <source>
        <dbReference type="Proteomes" id="UP000057158"/>
    </source>
</evidence>
<proteinExistence type="predicted"/>
<dbReference type="RefSeq" id="WP_096335480.1">
    <property type="nucleotide sequence ID" value="NZ_CP010802.1"/>
</dbReference>
<sequence length="293" mass="33746">MINALTIDVEDYFHVSAFESVSAPDSWDGRELRVERNTEKILAILDETGVKATFFVLGWVALKLPQLVRDIAARGHEVASHGFGHRRICFLGQKEFREDIRRSKTILEDLTGCAVQGYRAPSYSISAETPWAFDELWAADFRYDSSVFPVRHDFYGLTDWPRFQGRAVRFENGTWGPAADAAPGQASLMEVPISTLEFGSQRVPIAGGGYFRLYPYNFTRWGLRRINRIDRRPFIFYLHPWEIDPDQPRLRGAGLKSTFRHYLNLHRTETRFRRLVQDFHFAPVAEGLKGWTA</sequence>
<evidence type="ECO:0000259" key="1">
    <source>
        <dbReference type="PROSITE" id="PS51677"/>
    </source>
</evidence>
<dbReference type="Proteomes" id="UP000057158">
    <property type="component" value="Chromosome"/>
</dbReference>
<dbReference type="STRING" id="1603606.DSOUD_2106"/>
<name>A0A0M3QFY4_9BACT</name>
<dbReference type="InterPro" id="IPR002509">
    <property type="entry name" value="NODB_dom"/>
</dbReference>